<dbReference type="GO" id="GO:0006749">
    <property type="term" value="P:glutathione metabolic process"/>
    <property type="evidence" value="ECO:0007669"/>
    <property type="project" value="TreeGrafter"/>
</dbReference>
<dbReference type="GO" id="GO:0016787">
    <property type="term" value="F:hydrolase activity"/>
    <property type="evidence" value="ECO:0007669"/>
    <property type="project" value="UniProtKB-KW"/>
</dbReference>
<gene>
    <name evidence="2" type="primary">blh2</name>
    <name evidence="2" type="ORF">HPF_22135</name>
</gene>
<protein>
    <submittedName>
        <fullName evidence="2">Beta-lactamase hydrolase-like protein</fullName>
        <ecNumber evidence="2">3.-.-.-</ecNumber>
    </submittedName>
</protein>
<dbReference type="EMBL" id="CP037867">
    <property type="protein sequence ID" value="QBM30402.1"/>
    <property type="molecule type" value="Genomic_DNA"/>
</dbReference>
<dbReference type="GO" id="GO:0050313">
    <property type="term" value="F:sulfur dioxygenase activity"/>
    <property type="evidence" value="ECO:0007669"/>
    <property type="project" value="TreeGrafter"/>
</dbReference>
<evidence type="ECO:0000259" key="1">
    <source>
        <dbReference type="SMART" id="SM00849"/>
    </source>
</evidence>
<dbReference type="Gene3D" id="3.60.15.10">
    <property type="entry name" value="Ribonuclease Z/Hydroxyacylglutathione hydrolase-like"/>
    <property type="match status" value="1"/>
</dbReference>
<organism evidence="2 3">
    <name type="scientific">Hydrogenophaga pseudoflava</name>
    <name type="common">Pseudomonas carboxydoflava</name>
    <dbReference type="NCBI Taxonomy" id="47421"/>
    <lineage>
        <taxon>Bacteria</taxon>
        <taxon>Pseudomonadati</taxon>
        <taxon>Pseudomonadota</taxon>
        <taxon>Betaproteobacteria</taxon>
        <taxon>Burkholderiales</taxon>
        <taxon>Comamonadaceae</taxon>
        <taxon>Hydrogenophaga</taxon>
    </lineage>
</organism>
<dbReference type="PANTHER" id="PTHR43084">
    <property type="entry name" value="PERSULFIDE DIOXYGENASE ETHE1"/>
    <property type="match status" value="1"/>
</dbReference>
<evidence type="ECO:0000313" key="3">
    <source>
        <dbReference type="Proteomes" id="UP000293912"/>
    </source>
</evidence>
<name>A0A4P6X1G8_HYDPS</name>
<dbReference type="KEGG" id="hpse:HPF_22135"/>
<dbReference type="RefSeq" id="WP_133157859.1">
    <property type="nucleotide sequence ID" value="NZ_CP037867.1"/>
</dbReference>
<feature type="domain" description="Metallo-beta-lactamase" evidence="1">
    <location>
        <begin position="12"/>
        <end position="170"/>
    </location>
</feature>
<dbReference type="InterPro" id="IPR001279">
    <property type="entry name" value="Metallo-B-lactamas"/>
</dbReference>
<reference evidence="2 3" key="1">
    <citation type="submission" date="2019-03" db="EMBL/GenBank/DDBJ databases">
        <authorList>
            <person name="Sebastian G."/>
            <person name="Baumann P."/>
            <person name="Ruckert C."/>
            <person name="Kalinowski J."/>
            <person name="Nebel B."/>
            <person name="Takors R."/>
            <person name="Blombach B."/>
        </authorList>
    </citation>
    <scope>NUCLEOTIDE SEQUENCE [LARGE SCALE GENOMIC DNA]</scope>
    <source>
        <strain evidence="2 3">DSM 1084</strain>
    </source>
</reference>
<evidence type="ECO:0000313" key="2">
    <source>
        <dbReference type="EMBL" id="QBM30402.1"/>
    </source>
</evidence>
<dbReference type="AlphaFoldDB" id="A0A4P6X1G8"/>
<keyword evidence="2" id="KW-0378">Hydrolase</keyword>
<dbReference type="Proteomes" id="UP000293912">
    <property type="component" value="Chromosome"/>
</dbReference>
<keyword evidence="3" id="KW-1185">Reference proteome</keyword>
<dbReference type="GO" id="GO:0070813">
    <property type="term" value="P:hydrogen sulfide metabolic process"/>
    <property type="evidence" value="ECO:0007669"/>
    <property type="project" value="TreeGrafter"/>
</dbReference>
<sequence length="211" mass="23577">MSLRILYDEHSGALSYLLADEAAHEAALVDPRSGDRPVLMALLDEAGLRLRWVLRTHEHHGHDDQPPGEFGRLLHLGAPVVQGARREGVCSVADGERLPLGAGFVQVLHTPGHTAHCQSYLWQDRMFCGDLLTADACPWQPRPALPAALWDSVQQRIFTLPDETLLFAGHERRARAVTTVLEQRRWSPHFAGLTRDGFFARVGPKPLHRRT</sequence>
<accession>A0A4P6X1G8</accession>
<dbReference type="PANTHER" id="PTHR43084:SF1">
    <property type="entry name" value="PERSULFIDE DIOXYGENASE ETHE1, MITOCHONDRIAL"/>
    <property type="match status" value="1"/>
</dbReference>
<proteinExistence type="predicted"/>
<dbReference type="SMART" id="SM00849">
    <property type="entry name" value="Lactamase_B"/>
    <property type="match status" value="1"/>
</dbReference>
<dbReference type="InterPro" id="IPR051682">
    <property type="entry name" value="Mito_Persulfide_Diox"/>
</dbReference>
<dbReference type="EC" id="3.-.-.-" evidence="2"/>
<dbReference type="SUPFAM" id="SSF56281">
    <property type="entry name" value="Metallo-hydrolase/oxidoreductase"/>
    <property type="match status" value="1"/>
</dbReference>
<dbReference type="InterPro" id="IPR036866">
    <property type="entry name" value="RibonucZ/Hydroxyglut_hydro"/>
</dbReference>